<gene>
    <name evidence="2" type="ORF">HDID_LOCUS8051</name>
</gene>
<reference evidence="2 3" key="2">
    <citation type="submission" date="2018-11" db="EMBL/GenBank/DDBJ databases">
        <authorList>
            <consortium name="Pathogen Informatics"/>
        </authorList>
    </citation>
    <scope>NUCLEOTIDE SEQUENCE [LARGE SCALE GENOMIC DNA]</scope>
</reference>
<dbReference type="AlphaFoldDB" id="A0A0R3SS31"/>
<evidence type="ECO:0000313" key="2">
    <source>
        <dbReference type="EMBL" id="VDL60369.1"/>
    </source>
</evidence>
<feature type="region of interest" description="Disordered" evidence="1">
    <location>
        <begin position="90"/>
        <end position="117"/>
    </location>
</feature>
<feature type="compositionally biased region" description="Basic and acidic residues" evidence="1">
    <location>
        <begin position="106"/>
        <end position="117"/>
    </location>
</feature>
<organism evidence="4">
    <name type="scientific">Hymenolepis diminuta</name>
    <name type="common">Rat tapeworm</name>
    <dbReference type="NCBI Taxonomy" id="6216"/>
    <lineage>
        <taxon>Eukaryota</taxon>
        <taxon>Metazoa</taxon>
        <taxon>Spiralia</taxon>
        <taxon>Lophotrochozoa</taxon>
        <taxon>Platyhelminthes</taxon>
        <taxon>Cestoda</taxon>
        <taxon>Eucestoda</taxon>
        <taxon>Cyclophyllidea</taxon>
        <taxon>Hymenolepididae</taxon>
        <taxon>Hymenolepis</taxon>
    </lineage>
</organism>
<proteinExistence type="predicted"/>
<evidence type="ECO:0000313" key="4">
    <source>
        <dbReference type="WBParaSite" id="HDID_0000805301-mRNA-1"/>
    </source>
</evidence>
<dbReference type="Proteomes" id="UP000274504">
    <property type="component" value="Unassembled WGS sequence"/>
</dbReference>
<feature type="region of interest" description="Disordered" evidence="1">
    <location>
        <begin position="268"/>
        <end position="294"/>
    </location>
</feature>
<feature type="region of interest" description="Disordered" evidence="1">
    <location>
        <begin position="328"/>
        <end position="375"/>
    </location>
</feature>
<evidence type="ECO:0000256" key="1">
    <source>
        <dbReference type="SAM" id="MobiDB-lite"/>
    </source>
</evidence>
<dbReference type="WBParaSite" id="HDID_0000805301-mRNA-1">
    <property type="protein sequence ID" value="HDID_0000805301-mRNA-1"/>
    <property type="gene ID" value="HDID_0000805301"/>
</dbReference>
<reference evidence="4" key="1">
    <citation type="submission" date="2017-02" db="UniProtKB">
        <authorList>
            <consortium name="WormBaseParasite"/>
        </authorList>
    </citation>
    <scope>IDENTIFICATION</scope>
</reference>
<protein>
    <submittedName>
        <fullName evidence="4">Fibronectin type-III domain-containing protein</fullName>
    </submittedName>
</protein>
<name>A0A0R3SS31_HYMDI</name>
<dbReference type="EMBL" id="UYSG01011019">
    <property type="protein sequence ID" value="VDL60369.1"/>
    <property type="molecule type" value="Genomic_DNA"/>
</dbReference>
<evidence type="ECO:0000313" key="3">
    <source>
        <dbReference type="Proteomes" id="UP000274504"/>
    </source>
</evidence>
<feature type="compositionally biased region" description="Basic and acidic residues" evidence="1">
    <location>
        <begin position="268"/>
        <end position="292"/>
    </location>
</feature>
<feature type="compositionally biased region" description="Basic and acidic residues" evidence="1">
    <location>
        <begin position="352"/>
        <end position="372"/>
    </location>
</feature>
<accession>A0A0R3SS31</accession>
<sequence>MEQIKKAIPAEEKEKLEKFFNLLMKTLVPRVADYEDILLKAIEDIRDRLNVREEFEAIINDKPDKLIALEEEIAKKDTVDDFEVNVAEPNVTELNSFQEEDGDDKENEKKEVEERNEVPEITKTCSVEEGIASPIVELKINDNNSVQEDFDEGGSKQIEVSEIAEVDICKEPINSEANILQKETEELIDGEDTTAGANGQPKLIDVNETLLEGPPIASEINKKKKILEGMEKMAKLFLEVLSDCKTISSQENAINNENDVESVVEKVKSRPDNGHLPQVEDERKVEELKENGNSKSVTEISGIFSQVCKLISTVANAFYGRSDKNKHAKNTINDEESEIIKSPQPKVPGTEESTKQEEPEELDGKHSERNNDTSENAVAHIFVVVPSDAELEDGISPVTVNEELVQEISNTNPENETLSKEQILLNEELIVPVNKKMEAGEKLRITKNISSPEELDPLKITEIDDMGIMISEDVGNINKEINQERQISTFLSNSDT</sequence>